<accession>A0A495V898</accession>
<sequence>MSSSYHPSYGYPMAPGMGATAAQGQAAGQTAAGGQGPQMVGAPVYGSTNTGAGYGQGYGAVQAGYGYPQQQSSFLNFGNDRFLKGLLIGAAATYLLTNESVQRTAIKGVVQVWSALQSGIEEAKERFHDAEAELHHAAQSKTDAGKDAG</sequence>
<evidence type="ECO:0000313" key="2">
    <source>
        <dbReference type="Proteomes" id="UP000274556"/>
    </source>
</evidence>
<gene>
    <name evidence="1" type="ORF">BDD21_2134</name>
</gene>
<dbReference type="EMBL" id="RBXL01000001">
    <property type="protein sequence ID" value="RKT44735.1"/>
    <property type="molecule type" value="Genomic_DNA"/>
</dbReference>
<dbReference type="Proteomes" id="UP000274556">
    <property type="component" value="Unassembled WGS sequence"/>
</dbReference>
<evidence type="ECO:0000313" key="1">
    <source>
        <dbReference type="EMBL" id="RKT44735.1"/>
    </source>
</evidence>
<reference evidence="1 2" key="1">
    <citation type="submission" date="2018-10" db="EMBL/GenBank/DDBJ databases">
        <title>Genomic Encyclopedia of Archaeal and Bacterial Type Strains, Phase II (KMG-II): from individual species to whole genera.</title>
        <authorList>
            <person name="Goeker M."/>
        </authorList>
    </citation>
    <scope>NUCLEOTIDE SEQUENCE [LARGE SCALE GENOMIC DNA]</scope>
    <source>
        <strain evidence="1 2">DSM 235</strain>
    </source>
</reference>
<dbReference type="AlphaFoldDB" id="A0A495V898"/>
<protein>
    <submittedName>
        <fullName evidence="1">Uncharacterized protein</fullName>
    </submittedName>
</protein>
<dbReference type="RefSeq" id="WP_245969519.1">
    <property type="nucleotide sequence ID" value="NZ_RBXL01000001.1"/>
</dbReference>
<comment type="caution">
    <text evidence="1">The sequence shown here is derived from an EMBL/GenBank/DDBJ whole genome shotgun (WGS) entry which is preliminary data.</text>
</comment>
<name>A0A495V898_9GAMM</name>
<proteinExistence type="predicted"/>
<organism evidence="1 2">
    <name type="scientific">Thiocapsa rosea</name>
    <dbReference type="NCBI Taxonomy" id="69360"/>
    <lineage>
        <taxon>Bacteria</taxon>
        <taxon>Pseudomonadati</taxon>
        <taxon>Pseudomonadota</taxon>
        <taxon>Gammaproteobacteria</taxon>
        <taxon>Chromatiales</taxon>
        <taxon>Chromatiaceae</taxon>
        <taxon>Thiocapsa</taxon>
    </lineage>
</organism>
<keyword evidence="2" id="KW-1185">Reference proteome</keyword>